<dbReference type="EMBL" id="FQYP01000004">
    <property type="protein sequence ID" value="SHI97582.1"/>
    <property type="molecule type" value="Genomic_DNA"/>
</dbReference>
<evidence type="ECO:0000256" key="4">
    <source>
        <dbReference type="SAM" id="Phobius"/>
    </source>
</evidence>
<feature type="transmembrane region" description="Helical" evidence="4">
    <location>
        <begin position="405"/>
        <end position="424"/>
    </location>
</feature>
<dbReference type="InterPro" id="IPR011990">
    <property type="entry name" value="TPR-like_helical_dom_sf"/>
</dbReference>
<keyword evidence="2 7" id="KW-0238">DNA-binding</keyword>
<dbReference type="PANTHER" id="PTHR43280:SF29">
    <property type="entry name" value="ARAC-FAMILY TRANSCRIPTIONAL REGULATOR"/>
    <property type="match status" value="1"/>
</dbReference>
<dbReference type="PROSITE" id="PS01124">
    <property type="entry name" value="HTH_ARAC_FAMILY_2"/>
    <property type="match status" value="1"/>
</dbReference>
<dbReference type="STRING" id="570521.SAMN04488508_104308"/>
<dbReference type="PANTHER" id="PTHR43280">
    <property type="entry name" value="ARAC-FAMILY TRANSCRIPTIONAL REGULATOR"/>
    <property type="match status" value="1"/>
</dbReference>
<dbReference type="GO" id="GO:0003700">
    <property type="term" value="F:DNA-binding transcription factor activity"/>
    <property type="evidence" value="ECO:0007669"/>
    <property type="project" value="InterPro"/>
</dbReference>
<dbReference type="InterPro" id="IPR019734">
    <property type="entry name" value="TPR_rpt"/>
</dbReference>
<dbReference type="GO" id="GO:0043565">
    <property type="term" value="F:sequence-specific DNA binding"/>
    <property type="evidence" value="ECO:0007669"/>
    <property type="project" value="InterPro"/>
</dbReference>
<keyword evidence="5" id="KW-0732">Signal</keyword>
<keyword evidence="3" id="KW-0804">Transcription</keyword>
<gene>
    <name evidence="7" type="ORF">SAMN04488508_104308</name>
</gene>
<dbReference type="SUPFAM" id="SSF48452">
    <property type="entry name" value="TPR-like"/>
    <property type="match status" value="2"/>
</dbReference>
<dbReference type="RefSeq" id="WP_073316120.1">
    <property type="nucleotide sequence ID" value="NZ_FQYP01000004.1"/>
</dbReference>
<dbReference type="Pfam" id="PF12833">
    <property type="entry name" value="HTH_18"/>
    <property type="match status" value="1"/>
</dbReference>
<dbReference type="SMART" id="SM00342">
    <property type="entry name" value="HTH_ARAC"/>
    <property type="match status" value="1"/>
</dbReference>
<accession>A0A1M6FIZ2</accession>
<dbReference type="Proteomes" id="UP000184432">
    <property type="component" value="Unassembled WGS sequence"/>
</dbReference>
<feature type="signal peptide" evidence="5">
    <location>
        <begin position="1"/>
        <end position="20"/>
    </location>
</feature>
<keyword evidence="4" id="KW-1133">Transmembrane helix</keyword>
<organism evidence="7 8">
    <name type="scientific">Aquimarina spongiae</name>
    <dbReference type="NCBI Taxonomy" id="570521"/>
    <lineage>
        <taxon>Bacteria</taxon>
        <taxon>Pseudomonadati</taxon>
        <taxon>Bacteroidota</taxon>
        <taxon>Flavobacteriia</taxon>
        <taxon>Flavobacteriales</taxon>
        <taxon>Flavobacteriaceae</taxon>
        <taxon>Aquimarina</taxon>
    </lineage>
</organism>
<evidence type="ECO:0000256" key="5">
    <source>
        <dbReference type="SAM" id="SignalP"/>
    </source>
</evidence>
<evidence type="ECO:0000256" key="1">
    <source>
        <dbReference type="ARBA" id="ARBA00023015"/>
    </source>
</evidence>
<keyword evidence="1" id="KW-0805">Transcription regulation</keyword>
<keyword evidence="4" id="KW-0812">Transmembrane</keyword>
<dbReference type="Gene3D" id="1.25.40.10">
    <property type="entry name" value="Tetratricopeptide repeat domain"/>
    <property type="match status" value="2"/>
</dbReference>
<reference evidence="8" key="1">
    <citation type="submission" date="2016-11" db="EMBL/GenBank/DDBJ databases">
        <authorList>
            <person name="Varghese N."/>
            <person name="Submissions S."/>
        </authorList>
    </citation>
    <scope>NUCLEOTIDE SEQUENCE [LARGE SCALE GENOMIC DNA]</scope>
    <source>
        <strain evidence="8">DSM 22623</strain>
    </source>
</reference>
<feature type="domain" description="HTH araC/xylS-type" evidence="6">
    <location>
        <begin position="468"/>
        <end position="572"/>
    </location>
</feature>
<evidence type="ECO:0000313" key="8">
    <source>
        <dbReference type="Proteomes" id="UP000184432"/>
    </source>
</evidence>
<evidence type="ECO:0000256" key="2">
    <source>
        <dbReference type="ARBA" id="ARBA00023125"/>
    </source>
</evidence>
<proteinExistence type="predicted"/>
<keyword evidence="8" id="KW-1185">Reference proteome</keyword>
<protein>
    <submittedName>
        <fullName evidence="7">AraC-type DNA-binding protein</fullName>
    </submittedName>
</protein>
<dbReference type="SUPFAM" id="SSF46689">
    <property type="entry name" value="Homeodomain-like"/>
    <property type="match status" value="1"/>
</dbReference>
<dbReference type="InterPro" id="IPR009057">
    <property type="entry name" value="Homeodomain-like_sf"/>
</dbReference>
<evidence type="ECO:0000256" key="3">
    <source>
        <dbReference type="ARBA" id="ARBA00023163"/>
    </source>
</evidence>
<dbReference type="SMART" id="SM00028">
    <property type="entry name" value="TPR"/>
    <property type="match status" value="3"/>
</dbReference>
<dbReference type="Gene3D" id="1.10.10.60">
    <property type="entry name" value="Homeodomain-like"/>
    <property type="match status" value="2"/>
</dbReference>
<sequence>MRFVLCFITFLFINSHFIFSSGIDSLVIDAILPLQTNDSVQNNWQGKTYTELSQAYDNNRYKNSFRAFTIAKQYLQKAKQDLDTIKLADAYYMLLRLNWEQPKVALSYCDTIINLTKNTGHKYYPARAYIGKGIVSTDLKKNNDALEFYLLALQYAENSNNLDHIVACKHNIAMLKSTLGKYQEALSTFQKNLKIIKHRDTVNQFLDHYIATYYNLGNCYNRLGVLDSAQYYFKKGIIKSFSEDSKKYYPELLFGSGVNNFLRENYPSAIDSLKKASGLIDPILNNDLFFLNQLYIAKTHSKLNQHQKAFAILKKIDDSIDESNYSSSIKDAFTMLIDHYKGEEDQESQLKMMEKLIRYEQISQKREKVLSNNIAKNYDTAQLIKDKDELILGIQNRSKKLQYRFLLIAILVIATVSFAYFYYFKKEKKVYEQKIEEKYTDLIKKSSKRTRSSKQIEIAPEIVENIIHRLTKFEENQEFLKNDLTMANVAKKFKTNSSYLSKVINTHKKQNFANYLNDLRIEFCIQRLKTDQKFRRYSIKSIALETGFNNIQSFSAAFQKRIGQNPSDYIQNLNDQ</sequence>
<evidence type="ECO:0000259" key="6">
    <source>
        <dbReference type="PROSITE" id="PS01124"/>
    </source>
</evidence>
<feature type="chain" id="PRO_5012974538" evidence="5">
    <location>
        <begin position="21"/>
        <end position="576"/>
    </location>
</feature>
<dbReference type="InterPro" id="IPR018060">
    <property type="entry name" value="HTH_AraC"/>
</dbReference>
<evidence type="ECO:0000313" key="7">
    <source>
        <dbReference type="EMBL" id="SHI97582.1"/>
    </source>
</evidence>
<dbReference type="OrthoDB" id="5295174at2"/>
<name>A0A1M6FIZ2_9FLAO</name>
<keyword evidence="4" id="KW-0472">Membrane</keyword>
<dbReference type="AlphaFoldDB" id="A0A1M6FIZ2"/>